<dbReference type="InterPro" id="IPR000719">
    <property type="entry name" value="Prot_kinase_dom"/>
</dbReference>
<reference evidence="13" key="1">
    <citation type="submission" date="2021-02" db="EMBL/GenBank/DDBJ databases">
        <authorList>
            <person name="Nowell W R."/>
        </authorList>
    </citation>
    <scope>NUCLEOTIDE SEQUENCE</scope>
</reference>
<dbReference type="PROSITE" id="PS50011">
    <property type="entry name" value="PROTEIN_KINASE_DOM"/>
    <property type="match status" value="1"/>
</dbReference>
<gene>
    <name evidence="13" type="ORF">SMN809_LOCUS50977</name>
</gene>
<dbReference type="PANTHER" id="PTHR44899:SF3">
    <property type="entry name" value="SERINE_THREONINE-PROTEIN KINASE NEK1"/>
    <property type="match status" value="1"/>
</dbReference>
<dbReference type="SUPFAM" id="SSF56112">
    <property type="entry name" value="Protein kinase-like (PK-like)"/>
    <property type="match status" value="1"/>
</dbReference>
<feature type="domain" description="Protein kinase" evidence="12">
    <location>
        <begin position="15"/>
        <end position="213"/>
    </location>
</feature>
<evidence type="ECO:0000256" key="11">
    <source>
        <dbReference type="RuleBase" id="RU000304"/>
    </source>
</evidence>
<dbReference type="FunFam" id="3.30.200.20:FF:000097">
    <property type="entry name" value="Probable serine/threonine-protein kinase nek1"/>
    <property type="match status" value="1"/>
</dbReference>
<comment type="catalytic activity">
    <reaction evidence="8">
        <text>L-threonyl-[protein] + ATP = O-phospho-L-threonyl-[protein] + ADP + H(+)</text>
        <dbReference type="Rhea" id="RHEA:46608"/>
        <dbReference type="Rhea" id="RHEA-COMP:11060"/>
        <dbReference type="Rhea" id="RHEA-COMP:11605"/>
        <dbReference type="ChEBI" id="CHEBI:15378"/>
        <dbReference type="ChEBI" id="CHEBI:30013"/>
        <dbReference type="ChEBI" id="CHEBI:30616"/>
        <dbReference type="ChEBI" id="CHEBI:61977"/>
        <dbReference type="ChEBI" id="CHEBI:456216"/>
        <dbReference type="EC" id="2.7.11.1"/>
    </reaction>
</comment>
<comment type="caution">
    <text evidence="13">The sequence shown here is derived from an EMBL/GenBank/DDBJ whole genome shotgun (WGS) entry which is preliminary data.</text>
</comment>
<dbReference type="InterPro" id="IPR051131">
    <property type="entry name" value="NEK_Ser/Thr_kinase_NIMA"/>
</dbReference>
<dbReference type="Gene3D" id="3.30.200.20">
    <property type="entry name" value="Phosphorylase Kinase, domain 1"/>
    <property type="match status" value="1"/>
</dbReference>
<evidence type="ECO:0000256" key="9">
    <source>
        <dbReference type="ARBA" id="ARBA00048679"/>
    </source>
</evidence>
<dbReference type="SMART" id="SM00220">
    <property type="entry name" value="S_TKc"/>
    <property type="match status" value="1"/>
</dbReference>
<dbReference type="PANTHER" id="PTHR44899">
    <property type="entry name" value="CAMK FAMILY PROTEIN KINASE"/>
    <property type="match status" value="1"/>
</dbReference>
<protein>
    <recommendedName>
        <fullName evidence="2">non-specific serine/threonine protein kinase</fullName>
        <ecNumber evidence="2">2.7.11.1</ecNumber>
    </recommendedName>
</protein>
<keyword evidence="5 10" id="KW-0547">Nucleotide-binding</keyword>
<dbReference type="Proteomes" id="UP000676336">
    <property type="component" value="Unassembled WGS sequence"/>
</dbReference>
<comment type="similarity">
    <text evidence="1">Belongs to the protein kinase superfamily. NEK Ser/Thr protein kinase family. NIMA subfamily.</text>
</comment>
<keyword evidence="3 11" id="KW-0723">Serine/threonine-protein kinase</keyword>
<dbReference type="InterPro" id="IPR011009">
    <property type="entry name" value="Kinase-like_dom_sf"/>
</dbReference>
<comment type="catalytic activity">
    <reaction evidence="9">
        <text>L-seryl-[protein] + ATP = O-phospho-L-seryl-[protein] + ADP + H(+)</text>
        <dbReference type="Rhea" id="RHEA:17989"/>
        <dbReference type="Rhea" id="RHEA-COMP:9863"/>
        <dbReference type="Rhea" id="RHEA-COMP:11604"/>
        <dbReference type="ChEBI" id="CHEBI:15378"/>
        <dbReference type="ChEBI" id="CHEBI:29999"/>
        <dbReference type="ChEBI" id="CHEBI:30616"/>
        <dbReference type="ChEBI" id="CHEBI:83421"/>
        <dbReference type="ChEBI" id="CHEBI:456216"/>
        <dbReference type="EC" id="2.7.11.1"/>
    </reaction>
</comment>
<keyword evidence="6" id="KW-0418">Kinase</keyword>
<evidence type="ECO:0000256" key="8">
    <source>
        <dbReference type="ARBA" id="ARBA00047899"/>
    </source>
</evidence>
<evidence type="ECO:0000313" key="13">
    <source>
        <dbReference type="EMBL" id="CAF4884646.1"/>
    </source>
</evidence>
<evidence type="ECO:0000256" key="6">
    <source>
        <dbReference type="ARBA" id="ARBA00022777"/>
    </source>
</evidence>
<evidence type="ECO:0000256" key="7">
    <source>
        <dbReference type="ARBA" id="ARBA00022840"/>
    </source>
</evidence>
<evidence type="ECO:0000256" key="5">
    <source>
        <dbReference type="ARBA" id="ARBA00022741"/>
    </source>
</evidence>
<dbReference type="GO" id="GO:0005524">
    <property type="term" value="F:ATP binding"/>
    <property type="evidence" value="ECO:0007669"/>
    <property type="project" value="UniProtKB-UniRule"/>
</dbReference>
<proteinExistence type="inferred from homology"/>
<dbReference type="Pfam" id="PF00069">
    <property type="entry name" value="Pkinase"/>
    <property type="match status" value="1"/>
</dbReference>
<evidence type="ECO:0000256" key="3">
    <source>
        <dbReference type="ARBA" id="ARBA00022527"/>
    </source>
</evidence>
<evidence type="ECO:0000256" key="10">
    <source>
        <dbReference type="PROSITE-ProRule" id="PRU10141"/>
    </source>
</evidence>
<sequence length="213" mass="24394">MSASGSSKPRYMEKYNRQKLIGMGAFGQAWLVQSKADGRQLVMKEIKISKMTNKERDDARKEVDVLAKMQHPYIVFYLESFEDAASLYILMDYCDGGDLHSRIKAQRGILFNEDQILDWFVQITLALKHVHDRKVLHRDIKSQNVFLMSDGTAKLGDFGISKILNTTCELARTQIGTPYYLSPEICQQKPYNNKSDVWSLGCVLYEMATLKHA</sequence>
<keyword evidence="4" id="KW-0808">Transferase</keyword>
<dbReference type="PROSITE" id="PS00108">
    <property type="entry name" value="PROTEIN_KINASE_ST"/>
    <property type="match status" value="1"/>
</dbReference>
<evidence type="ECO:0000256" key="2">
    <source>
        <dbReference type="ARBA" id="ARBA00012513"/>
    </source>
</evidence>
<dbReference type="GO" id="GO:0004674">
    <property type="term" value="F:protein serine/threonine kinase activity"/>
    <property type="evidence" value="ECO:0007669"/>
    <property type="project" value="UniProtKB-KW"/>
</dbReference>
<evidence type="ECO:0000259" key="12">
    <source>
        <dbReference type="PROSITE" id="PS50011"/>
    </source>
</evidence>
<feature type="non-terminal residue" evidence="13">
    <location>
        <position position="213"/>
    </location>
</feature>
<dbReference type="InterPro" id="IPR008271">
    <property type="entry name" value="Ser/Thr_kinase_AS"/>
</dbReference>
<evidence type="ECO:0000256" key="4">
    <source>
        <dbReference type="ARBA" id="ARBA00022679"/>
    </source>
</evidence>
<dbReference type="Gene3D" id="1.10.510.10">
    <property type="entry name" value="Transferase(Phosphotransferase) domain 1"/>
    <property type="match status" value="1"/>
</dbReference>
<dbReference type="InterPro" id="IPR017441">
    <property type="entry name" value="Protein_kinase_ATP_BS"/>
</dbReference>
<name>A0A8S3C373_9BILA</name>
<accession>A0A8S3C373</accession>
<dbReference type="AlphaFoldDB" id="A0A8S3C373"/>
<organism evidence="13 14">
    <name type="scientific">Rotaria magnacalcarata</name>
    <dbReference type="NCBI Taxonomy" id="392030"/>
    <lineage>
        <taxon>Eukaryota</taxon>
        <taxon>Metazoa</taxon>
        <taxon>Spiralia</taxon>
        <taxon>Gnathifera</taxon>
        <taxon>Rotifera</taxon>
        <taxon>Eurotatoria</taxon>
        <taxon>Bdelloidea</taxon>
        <taxon>Philodinida</taxon>
        <taxon>Philodinidae</taxon>
        <taxon>Rotaria</taxon>
    </lineage>
</organism>
<feature type="binding site" evidence="10">
    <location>
        <position position="44"/>
    </location>
    <ligand>
        <name>ATP</name>
        <dbReference type="ChEBI" id="CHEBI:30616"/>
    </ligand>
</feature>
<dbReference type="EC" id="2.7.11.1" evidence="2"/>
<evidence type="ECO:0000313" key="14">
    <source>
        <dbReference type="Proteomes" id="UP000676336"/>
    </source>
</evidence>
<evidence type="ECO:0000256" key="1">
    <source>
        <dbReference type="ARBA" id="ARBA00010886"/>
    </source>
</evidence>
<dbReference type="CDD" id="cd08215">
    <property type="entry name" value="STKc_Nek"/>
    <property type="match status" value="1"/>
</dbReference>
<dbReference type="PROSITE" id="PS00107">
    <property type="entry name" value="PROTEIN_KINASE_ATP"/>
    <property type="match status" value="1"/>
</dbReference>
<keyword evidence="7 10" id="KW-0067">ATP-binding</keyword>
<dbReference type="EMBL" id="CAJOBI010169819">
    <property type="protein sequence ID" value="CAF4884646.1"/>
    <property type="molecule type" value="Genomic_DNA"/>
</dbReference>